<dbReference type="Pfam" id="PF01636">
    <property type="entry name" value="APH"/>
    <property type="match status" value="1"/>
</dbReference>
<dbReference type="GO" id="GO:0008413">
    <property type="term" value="F:8-oxo-7,8-dihydroguanosine triphosphate pyrophosphatase activity"/>
    <property type="evidence" value="ECO:0007669"/>
    <property type="project" value="TreeGrafter"/>
</dbReference>
<dbReference type="InterPro" id="IPR020476">
    <property type="entry name" value="Nudix_hydrolase"/>
</dbReference>
<dbReference type="InterPro" id="IPR020084">
    <property type="entry name" value="NUDIX_hydrolase_CS"/>
</dbReference>
<comment type="similarity">
    <text evidence="2 12">Belongs to the Nudix hydrolase family.</text>
</comment>
<dbReference type="PROSITE" id="PS00893">
    <property type="entry name" value="NUDIX_BOX"/>
    <property type="match status" value="1"/>
</dbReference>
<organism evidence="14 15">
    <name type="scientific">Micropruina glycogenica</name>
    <dbReference type="NCBI Taxonomy" id="75385"/>
    <lineage>
        <taxon>Bacteria</taxon>
        <taxon>Bacillati</taxon>
        <taxon>Actinomycetota</taxon>
        <taxon>Actinomycetes</taxon>
        <taxon>Propionibacteriales</taxon>
        <taxon>Nocardioidaceae</taxon>
        <taxon>Micropruina</taxon>
    </lineage>
</organism>
<evidence type="ECO:0000313" key="15">
    <source>
        <dbReference type="Proteomes" id="UP000238164"/>
    </source>
</evidence>
<evidence type="ECO:0000256" key="1">
    <source>
        <dbReference type="ARBA" id="ARBA00001946"/>
    </source>
</evidence>
<dbReference type="PANTHER" id="PTHR47707">
    <property type="entry name" value="8-OXO-DGTP DIPHOSPHATASE"/>
    <property type="match status" value="1"/>
</dbReference>
<evidence type="ECO:0000256" key="6">
    <source>
        <dbReference type="ARBA" id="ARBA00022763"/>
    </source>
</evidence>
<keyword evidence="15" id="KW-1185">Reference proteome</keyword>
<dbReference type="Pfam" id="PF00293">
    <property type="entry name" value="NUDIX"/>
    <property type="match status" value="1"/>
</dbReference>
<dbReference type="EMBL" id="LT985188">
    <property type="protein sequence ID" value="SPD87732.1"/>
    <property type="molecule type" value="Genomic_DNA"/>
</dbReference>
<keyword evidence="8" id="KW-0460">Magnesium</keyword>
<dbReference type="GO" id="GO:0044716">
    <property type="term" value="F:8-oxo-GDP phosphatase activity"/>
    <property type="evidence" value="ECO:0007669"/>
    <property type="project" value="TreeGrafter"/>
</dbReference>
<keyword evidence="6" id="KW-0227">DNA damage</keyword>
<dbReference type="InterPro" id="IPR015797">
    <property type="entry name" value="NUDIX_hydrolase-like_dom_sf"/>
</dbReference>
<evidence type="ECO:0000256" key="3">
    <source>
        <dbReference type="ARBA" id="ARBA00022457"/>
    </source>
</evidence>
<comment type="catalytic activity">
    <reaction evidence="10">
        <text>8-oxo-dGTP + H2O = 8-oxo-dGMP + diphosphate + H(+)</text>
        <dbReference type="Rhea" id="RHEA:31575"/>
        <dbReference type="ChEBI" id="CHEBI:15377"/>
        <dbReference type="ChEBI" id="CHEBI:15378"/>
        <dbReference type="ChEBI" id="CHEBI:33019"/>
        <dbReference type="ChEBI" id="CHEBI:63224"/>
        <dbReference type="ChEBI" id="CHEBI:77896"/>
        <dbReference type="EC" id="3.6.1.55"/>
    </reaction>
</comment>
<evidence type="ECO:0000256" key="5">
    <source>
        <dbReference type="ARBA" id="ARBA00022723"/>
    </source>
</evidence>
<keyword evidence="9" id="KW-0234">DNA repair</keyword>
<dbReference type="PRINTS" id="PR00502">
    <property type="entry name" value="NUDIXFAMILY"/>
</dbReference>
<keyword evidence="3" id="KW-0515">Mutator protein</keyword>
<dbReference type="InterPro" id="IPR047127">
    <property type="entry name" value="MutT-like"/>
</dbReference>
<dbReference type="Gene3D" id="3.90.79.10">
    <property type="entry name" value="Nucleoside Triphosphate Pyrophosphohydrolase"/>
    <property type="match status" value="1"/>
</dbReference>
<evidence type="ECO:0000256" key="9">
    <source>
        <dbReference type="ARBA" id="ARBA00023204"/>
    </source>
</evidence>
<evidence type="ECO:0000256" key="10">
    <source>
        <dbReference type="ARBA" id="ARBA00035861"/>
    </source>
</evidence>
<evidence type="ECO:0000256" key="8">
    <source>
        <dbReference type="ARBA" id="ARBA00022842"/>
    </source>
</evidence>
<keyword evidence="5" id="KW-0479">Metal-binding</keyword>
<dbReference type="PROSITE" id="PS51462">
    <property type="entry name" value="NUDIX"/>
    <property type="match status" value="1"/>
</dbReference>
<gene>
    <name evidence="14" type="ORF">MPLG2_2702</name>
</gene>
<evidence type="ECO:0000256" key="2">
    <source>
        <dbReference type="ARBA" id="ARBA00005582"/>
    </source>
</evidence>
<evidence type="ECO:0000256" key="4">
    <source>
        <dbReference type="ARBA" id="ARBA00022705"/>
    </source>
</evidence>
<dbReference type="SUPFAM" id="SSF55811">
    <property type="entry name" value="Nudix"/>
    <property type="match status" value="1"/>
</dbReference>
<proteinExistence type="inferred from homology"/>
<dbReference type="Gene3D" id="3.90.1200.10">
    <property type="match status" value="1"/>
</dbReference>
<dbReference type="GO" id="GO:0035539">
    <property type="term" value="F:8-oxo-7,8-dihydrodeoxyguanosine triphosphate pyrophosphatase activity"/>
    <property type="evidence" value="ECO:0007669"/>
    <property type="project" value="UniProtKB-EC"/>
</dbReference>
<sequence length="388" mass="41776">MVAGDRHRAGGWQYGAMIRVVGAAIVWHGCVLAARRRYPAQAAGRWELPGGKVQPGESAEAAVVREIGEELGCAVEVVGWLTGETAWTSGGLELELRVALCRLVRGEPTPSEHDAVRWLAPDELQDVDWLAPDRRFLDELAERLLHGEPLPGGNVGGAVRIGQTVRRPTGPWTPAVHAVLSHLSSAELAAVPRVHGVDVRGREVLDYLPGEVIDVDTALLSPVRLVNLGRWLRALHEAMTGFEHPGPWRFFGVVAPTLITHNDVAPYNVAFDGDEVAGVFDWDLAGPSTPDADLGLTAWTSIPLFRPIPVNDAAERLGVFAAGYGTAAERVLDAVEPRVQLAIDGIREAVRRGDEGMINLAATQGEPERTEAALADFLARREAIVALL</sequence>
<evidence type="ECO:0000256" key="7">
    <source>
        <dbReference type="ARBA" id="ARBA00022801"/>
    </source>
</evidence>
<protein>
    <recommendedName>
        <fullName evidence="11">8-oxo-dGTP diphosphatase</fullName>
        <ecNumber evidence="11">3.6.1.55</ecNumber>
    </recommendedName>
</protein>
<dbReference type="InterPro" id="IPR002575">
    <property type="entry name" value="Aminoglycoside_PTrfase"/>
</dbReference>
<dbReference type="Proteomes" id="UP000238164">
    <property type="component" value="Chromosome 1"/>
</dbReference>
<dbReference type="SUPFAM" id="SSF56112">
    <property type="entry name" value="Protein kinase-like (PK-like)"/>
    <property type="match status" value="1"/>
</dbReference>
<feature type="domain" description="Nudix hydrolase" evidence="13">
    <location>
        <begin position="16"/>
        <end position="142"/>
    </location>
</feature>
<dbReference type="GO" id="GO:0044715">
    <property type="term" value="F:8-oxo-dGDP phosphatase activity"/>
    <property type="evidence" value="ECO:0007669"/>
    <property type="project" value="TreeGrafter"/>
</dbReference>
<evidence type="ECO:0000256" key="12">
    <source>
        <dbReference type="RuleBase" id="RU003476"/>
    </source>
</evidence>
<dbReference type="PANTHER" id="PTHR47707:SF1">
    <property type="entry name" value="NUDIX HYDROLASE FAMILY PROTEIN"/>
    <property type="match status" value="1"/>
</dbReference>
<dbReference type="InterPro" id="IPR011009">
    <property type="entry name" value="Kinase-like_dom_sf"/>
</dbReference>
<name>A0A2N9JJI1_9ACTN</name>
<accession>A0A2N9JJI1</accession>
<comment type="cofactor">
    <cofactor evidence="1">
        <name>Mg(2+)</name>
        <dbReference type="ChEBI" id="CHEBI:18420"/>
    </cofactor>
</comment>
<dbReference type="GO" id="GO:0046872">
    <property type="term" value="F:metal ion binding"/>
    <property type="evidence" value="ECO:0007669"/>
    <property type="project" value="UniProtKB-KW"/>
</dbReference>
<dbReference type="CDD" id="cd03425">
    <property type="entry name" value="NUDIX_MutT_NudA_like"/>
    <property type="match status" value="1"/>
</dbReference>
<reference evidence="14 15" key="1">
    <citation type="submission" date="2018-02" db="EMBL/GenBank/DDBJ databases">
        <authorList>
            <person name="Cohen D.B."/>
            <person name="Kent A.D."/>
        </authorList>
    </citation>
    <scope>NUCLEOTIDE SEQUENCE [LARGE SCALE GENOMIC DNA]</scope>
    <source>
        <strain evidence="14">1</strain>
    </source>
</reference>
<dbReference type="AlphaFoldDB" id="A0A2N9JJI1"/>
<keyword evidence="7 12" id="KW-0378">Hydrolase</keyword>
<dbReference type="GO" id="GO:0006281">
    <property type="term" value="P:DNA repair"/>
    <property type="evidence" value="ECO:0007669"/>
    <property type="project" value="UniProtKB-KW"/>
</dbReference>
<dbReference type="InterPro" id="IPR000086">
    <property type="entry name" value="NUDIX_hydrolase_dom"/>
</dbReference>
<dbReference type="EC" id="3.6.1.55" evidence="11"/>
<keyword evidence="4" id="KW-0235">DNA replication</keyword>
<dbReference type="KEGG" id="mgg:MPLG2_2702"/>
<evidence type="ECO:0000259" key="13">
    <source>
        <dbReference type="PROSITE" id="PS51462"/>
    </source>
</evidence>
<dbReference type="GO" id="GO:0006260">
    <property type="term" value="P:DNA replication"/>
    <property type="evidence" value="ECO:0007669"/>
    <property type="project" value="UniProtKB-KW"/>
</dbReference>
<evidence type="ECO:0000313" key="14">
    <source>
        <dbReference type="EMBL" id="SPD87732.1"/>
    </source>
</evidence>
<evidence type="ECO:0000256" key="11">
    <source>
        <dbReference type="ARBA" id="ARBA00038905"/>
    </source>
</evidence>